<dbReference type="AlphaFoldDB" id="A0A2S8FKH7"/>
<organism evidence="1 2">
    <name type="scientific">Blastopirellula marina</name>
    <dbReference type="NCBI Taxonomy" id="124"/>
    <lineage>
        <taxon>Bacteria</taxon>
        <taxon>Pseudomonadati</taxon>
        <taxon>Planctomycetota</taxon>
        <taxon>Planctomycetia</taxon>
        <taxon>Pirellulales</taxon>
        <taxon>Pirellulaceae</taxon>
        <taxon>Blastopirellula</taxon>
    </lineage>
</organism>
<reference evidence="1 2" key="1">
    <citation type="submission" date="2018-02" db="EMBL/GenBank/DDBJ databases">
        <title>Comparative genomes isolates from brazilian mangrove.</title>
        <authorList>
            <person name="Araujo J.E."/>
            <person name="Taketani R.G."/>
            <person name="Silva M.C.P."/>
            <person name="Loureco M.V."/>
            <person name="Andreote F.D."/>
        </authorList>
    </citation>
    <scope>NUCLEOTIDE SEQUENCE [LARGE SCALE GENOMIC DNA]</scope>
    <source>
        <strain evidence="1 2">Hex-1 MGV</strain>
    </source>
</reference>
<dbReference type="PANTHER" id="PTHR37827">
    <property type="entry name" value="TUDOR DOMAIN-CONTAINING PROTEIN"/>
    <property type="match status" value="1"/>
</dbReference>
<dbReference type="Proteomes" id="UP000238322">
    <property type="component" value="Unassembled WGS sequence"/>
</dbReference>
<name>A0A2S8FKH7_9BACT</name>
<evidence type="ECO:0000313" key="1">
    <source>
        <dbReference type="EMBL" id="PQO32685.1"/>
    </source>
</evidence>
<sequence length="90" mass="10980">MTLCELCGDEAFNEHHLIPRHCHRKSWFKSRFSKEQMQQTIDVCNMCHKMIHRLIPDEKELGRNYRTVESLTAHPELLNYLEWKRKRVRT</sequence>
<dbReference type="EMBL" id="PUHY01000012">
    <property type="protein sequence ID" value="PQO32685.1"/>
    <property type="molecule type" value="Genomic_DNA"/>
</dbReference>
<dbReference type="RefSeq" id="WP_105331697.1">
    <property type="nucleotide sequence ID" value="NZ_PUHY01000012.1"/>
</dbReference>
<evidence type="ECO:0000313" key="2">
    <source>
        <dbReference type="Proteomes" id="UP000238322"/>
    </source>
</evidence>
<dbReference type="OrthoDB" id="9802640at2"/>
<protein>
    <recommendedName>
        <fullName evidence="3">HNH domain-containing protein</fullName>
    </recommendedName>
</protein>
<proteinExistence type="predicted"/>
<dbReference type="PANTHER" id="PTHR37827:SF1">
    <property type="entry name" value="HNH DOMAIN-CONTAINING PROTEIN"/>
    <property type="match status" value="1"/>
</dbReference>
<comment type="caution">
    <text evidence="1">The sequence shown here is derived from an EMBL/GenBank/DDBJ whole genome shotgun (WGS) entry which is preliminary data.</text>
</comment>
<gene>
    <name evidence="1" type="ORF">C5Y83_21035</name>
</gene>
<accession>A0A2S8FKH7</accession>
<evidence type="ECO:0008006" key="3">
    <source>
        <dbReference type="Google" id="ProtNLM"/>
    </source>
</evidence>